<accession>D8K6Q0</accession>
<sequence length="182" mass="21026">MSHKKKSVSIHDRELFREAVKDVLPLNQDKIKPFQRRLAPIPQQRRQDEARVLQDMMSDTFEAVELETGEELLYLRSGVQKRLLRQLRQGKFSIGAELDLHGMNVPMARQALAGFLRECEENNIRSIRIIHGKGRGSYHKEPILKGKVNIWLQQRDEVLAFCSARPTDGGTGAIYVLLKRRR</sequence>
<dbReference type="eggNOG" id="COG2840">
    <property type="taxonomic scope" value="Bacteria"/>
</dbReference>
<dbReference type="RefSeq" id="WP_013220669.1">
    <property type="nucleotide sequence ID" value="NC_014315.1"/>
</dbReference>
<reference evidence="2 3" key="1">
    <citation type="submission" date="2010-06" db="EMBL/GenBank/DDBJ databases">
        <title>Complete sequence of chromosome of Nitrosococcus watsoni C-113.</title>
        <authorList>
            <consortium name="US DOE Joint Genome Institute"/>
            <person name="Lucas S."/>
            <person name="Copeland A."/>
            <person name="Lapidus A."/>
            <person name="Cheng J.-F."/>
            <person name="Bruce D."/>
            <person name="Goodwin L."/>
            <person name="Pitluck S."/>
            <person name="Malfatti S.A."/>
            <person name="Chain P.S.G."/>
            <person name="Land M."/>
            <person name="Hauser L."/>
            <person name="Kyrpides N."/>
            <person name="Ivanova N."/>
            <person name="Cambell M.A."/>
            <person name="Heidelberg J.F."/>
            <person name="Klotz M.G."/>
            <person name="Woyke T."/>
        </authorList>
    </citation>
    <scope>NUCLEOTIDE SEQUENCE [LARGE SCALE GENOMIC DNA]</scope>
    <source>
        <strain evidence="2 3">C-113</strain>
    </source>
</reference>
<dbReference type="KEGG" id="nwa:Nwat_1707"/>
<keyword evidence="3" id="KW-1185">Reference proteome</keyword>
<evidence type="ECO:0000313" key="2">
    <source>
        <dbReference type="EMBL" id="ADJ28577.1"/>
    </source>
</evidence>
<dbReference type="Pfam" id="PF01713">
    <property type="entry name" value="Smr"/>
    <property type="match status" value="1"/>
</dbReference>
<dbReference type="InterPro" id="IPR036063">
    <property type="entry name" value="Smr_dom_sf"/>
</dbReference>
<evidence type="ECO:0000259" key="1">
    <source>
        <dbReference type="PROSITE" id="PS50828"/>
    </source>
</evidence>
<dbReference type="EMBL" id="CP002086">
    <property type="protein sequence ID" value="ADJ28577.1"/>
    <property type="molecule type" value="Genomic_DNA"/>
</dbReference>
<dbReference type="Gene3D" id="3.30.1370.110">
    <property type="match status" value="1"/>
</dbReference>
<dbReference type="SUPFAM" id="SSF160443">
    <property type="entry name" value="SMR domain-like"/>
    <property type="match status" value="1"/>
</dbReference>
<protein>
    <submittedName>
        <fullName evidence="2">Smr protein/MutS2</fullName>
    </submittedName>
</protein>
<proteinExistence type="predicted"/>
<dbReference type="InterPro" id="IPR002625">
    <property type="entry name" value="Smr_dom"/>
</dbReference>
<dbReference type="HOGENOM" id="CLU_055978_1_0_6"/>
<dbReference type="SMART" id="SM00463">
    <property type="entry name" value="SMR"/>
    <property type="match status" value="1"/>
</dbReference>
<feature type="domain" description="Smr" evidence="1">
    <location>
        <begin position="98"/>
        <end position="179"/>
    </location>
</feature>
<name>D8K6Q0_NITWC</name>
<dbReference type="PANTHER" id="PTHR35562:SF2">
    <property type="entry name" value="DNA ENDONUCLEASE SMRA-RELATED"/>
    <property type="match status" value="1"/>
</dbReference>
<dbReference type="PANTHER" id="PTHR35562">
    <property type="entry name" value="DNA ENDONUCLEASE SMRA-RELATED"/>
    <property type="match status" value="1"/>
</dbReference>
<dbReference type="PROSITE" id="PS50828">
    <property type="entry name" value="SMR"/>
    <property type="match status" value="1"/>
</dbReference>
<gene>
    <name evidence="2" type="ordered locus">Nwat_1707</name>
</gene>
<evidence type="ECO:0000313" key="3">
    <source>
        <dbReference type="Proteomes" id="UP000000393"/>
    </source>
</evidence>
<dbReference type="STRING" id="105559.Nwat_1707"/>
<dbReference type="Proteomes" id="UP000000393">
    <property type="component" value="Chromosome"/>
</dbReference>
<organism evidence="2 3">
    <name type="scientific">Nitrosococcus watsoni (strain C-113)</name>
    <dbReference type="NCBI Taxonomy" id="105559"/>
    <lineage>
        <taxon>Bacteria</taxon>
        <taxon>Pseudomonadati</taxon>
        <taxon>Pseudomonadota</taxon>
        <taxon>Gammaproteobacteria</taxon>
        <taxon>Chromatiales</taxon>
        <taxon>Chromatiaceae</taxon>
        <taxon>Nitrosococcus</taxon>
    </lineage>
</organism>
<dbReference type="AlphaFoldDB" id="D8K6Q0"/>
<dbReference type="OrthoDB" id="9808881at2"/>